<dbReference type="EMBL" id="MLYV02001351">
    <property type="protein sequence ID" value="PSR70415.1"/>
    <property type="molecule type" value="Genomic_DNA"/>
</dbReference>
<name>A0A2R6NDJ6_9APHY</name>
<protein>
    <submittedName>
        <fullName evidence="1">Uncharacterized protein</fullName>
    </submittedName>
</protein>
<gene>
    <name evidence="1" type="ORF">PHLCEN_2v13666</name>
</gene>
<accession>A0A2R6NDJ6</accession>
<reference evidence="1 2" key="1">
    <citation type="submission" date="2018-02" db="EMBL/GenBank/DDBJ databases">
        <title>Genome sequence of the basidiomycete white-rot fungus Phlebia centrifuga.</title>
        <authorList>
            <person name="Granchi Z."/>
            <person name="Peng M."/>
            <person name="de Vries R.P."/>
            <person name="Hilden K."/>
            <person name="Makela M.R."/>
            <person name="Grigoriev I."/>
            <person name="Riley R."/>
        </authorList>
    </citation>
    <scope>NUCLEOTIDE SEQUENCE [LARGE SCALE GENOMIC DNA]</scope>
    <source>
        <strain evidence="1 2">FBCC195</strain>
    </source>
</reference>
<evidence type="ECO:0000313" key="1">
    <source>
        <dbReference type="EMBL" id="PSR70415.1"/>
    </source>
</evidence>
<dbReference type="AlphaFoldDB" id="A0A2R6NDJ6"/>
<evidence type="ECO:0000313" key="2">
    <source>
        <dbReference type="Proteomes" id="UP000186601"/>
    </source>
</evidence>
<proteinExistence type="predicted"/>
<sequence>MDAEMDDKEETGTEDATEVATLKTVLELSSETEVNALLATEVRRLELTTEGSALELAAEGRTLELATEGRRLEEALAVGTGKRVDGITVLSEAIELEGTAETEHAASRT</sequence>
<dbReference type="Proteomes" id="UP000186601">
    <property type="component" value="Unassembled WGS sequence"/>
</dbReference>
<organism evidence="1 2">
    <name type="scientific">Hermanssonia centrifuga</name>
    <dbReference type="NCBI Taxonomy" id="98765"/>
    <lineage>
        <taxon>Eukaryota</taxon>
        <taxon>Fungi</taxon>
        <taxon>Dikarya</taxon>
        <taxon>Basidiomycota</taxon>
        <taxon>Agaricomycotina</taxon>
        <taxon>Agaricomycetes</taxon>
        <taxon>Polyporales</taxon>
        <taxon>Meruliaceae</taxon>
        <taxon>Hermanssonia</taxon>
    </lineage>
</organism>
<comment type="caution">
    <text evidence="1">The sequence shown here is derived from an EMBL/GenBank/DDBJ whole genome shotgun (WGS) entry which is preliminary data.</text>
</comment>
<keyword evidence="2" id="KW-1185">Reference proteome</keyword>